<evidence type="ECO:0000256" key="1">
    <source>
        <dbReference type="PROSITE-ProRule" id="PRU00023"/>
    </source>
</evidence>
<dbReference type="InterPro" id="IPR036770">
    <property type="entry name" value="Ankyrin_rpt-contain_sf"/>
</dbReference>
<dbReference type="PANTHER" id="PTHR24148">
    <property type="entry name" value="ANKYRIN REPEAT DOMAIN-CONTAINING PROTEIN 39 HOMOLOG-RELATED"/>
    <property type="match status" value="1"/>
</dbReference>
<dbReference type="GeneID" id="19270610"/>
<dbReference type="RefSeq" id="XP_007832369.1">
    <property type="nucleotide sequence ID" value="XM_007834178.1"/>
</dbReference>
<name>W3XEX5_PESFW</name>
<dbReference type="PROSITE" id="PS50088">
    <property type="entry name" value="ANK_REPEAT"/>
    <property type="match status" value="5"/>
</dbReference>
<dbReference type="PANTHER" id="PTHR24148:SF64">
    <property type="entry name" value="HETEROKARYON INCOMPATIBILITY DOMAIN-CONTAINING PROTEIN"/>
    <property type="match status" value="1"/>
</dbReference>
<dbReference type="SUPFAM" id="SSF48403">
    <property type="entry name" value="Ankyrin repeat"/>
    <property type="match status" value="2"/>
</dbReference>
<dbReference type="AlphaFoldDB" id="W3XEX5"/>
<dbReference type="InterPro" id="IPR002110">
    <property type="entry name" value="Ankyrin_rpt"/>
</dbReference>
<dbReference type="OMA" id="DCHADIE"/>
<feature type="repeat" description="ANK" evidence="1">
    <location>
        <begin position="618"/>
        <end position="650"/>
    </location>
</feature>
<feature type="domain" description="Heterokaryon incompatibility" evidence="2">
    <location>
        <begin position="46"/>
        <end position="211"/>
    </location>
</feature>
<keyword evidence="1" id="KW-0040">ANK repeat</keyword>
<dbReference type="Pfam" id="PF06985">
    <property type="entry name" value="HET"/>
    <property type="match status" value="1"/>
</dbReference>
<dbReference type="KEGG" id="pfy:PFICI_05597"/>
<dbReference type="Pfam" id="PF12796">
    <property type="entry name" value="Ank_2"/>
    <property type="match status" value="3"/>
</dbReference>
<gene>
    <name evidence="3" type="ORF">PFICI_05597</name>
</gene>
<dbReference type="InParanoid" id="W3XEX5"/>
<proteinExistence type="predicted"/>
<dbReference type="InterPro" id="IPR010730">
    <property type="entry name" value="HET"/>
</dbReference>
<dbReference type="HOGENOM" id="CLU_004184_3_5_1"/>
<protein>
    <recommendedName>
        <fullName evidence="2">Heterokaryon incompatibility domain-containing protein</fullName>
    </recommendedName>
</protein>
<accession>W3XEX5</accession>
<organism evidence="3 4">
    <name type="scientific">Pestalotiopsis fici (strain W106-1 / CGMCC3.15140)</name>
    <dbReference type="NCBI Taxonomy" id="1229662"/>
    <lineage>
        <taxon>Eukaryota</taxon>
        <taxon>Fungi</taxon>
        <taxon>Dikarya</taxon>
        <taxon>Ascomycota</taxon>
        <taxon>Pezizomycotina</taxon>
        <taxon>Sordariomycetes</taxon>
        <taxon>Xylariomycetidae</taxon>
        <taxon>Amphisphaeriales</taxon>
        <taxon>Sporocadaceae</taxon>
        <taxon>Pestalotiopsis</taxon>
    </lineage>
</organism>
<feature type="repeat" description="ANK" evidence="1">
    <location>
        <begin position="651"/>
        <end position="683"/>
    </location>
</feature>
<dbReference type="SMART" id="SM00248">
    <property type="entry name" value="ANK"/>
    <property type="match status" value="8"/>
</dbReference>
<evidence type="ECO:0000313" key="3">
    <source>
        <dbReference type="EMBL" id="ETS83721.1"/>
    </source>
</evidence>
<evidence type="ECO:0000313" key="4">
    <source>
        <dbReference type="Proteomes" id="UP000030651"/>
    </source>
</evidence>
<evidence type="ECO:0000259" key="2">
    <source>
        <dbReference type="Pfam" id="PF06985"/>
    </source>
</evidence>
<dbReference type="Gene3D" id="1.25.40.20">
    <property type="entry name" value="Ankyrin repeat-containing domain"/>
    <property type="match status" value="3"/>
</dbReference>
<dbReference type="InterPro" id="IPR052895">
    <property type="entry name" value="HetReg/Transcr_Mod"/>
</dbReference>
<dbReference type="PROSITE" id="PS50297">
    <property type="entry name" value="ANK_REP_REGION"/>
    <property type="match status" value="4"/>
</dbReference>
<reference evidence="4" key="1">
    <citation type="journal article" date="2015" name="BMC Genomics">
        <title>Genomic and transcriptomic analysis of the endophytic fungus Pestalotiopsis fici reveals its lifestyle and high potential for synthesis of natural products.</title>
        <authorList>
            <person name="Wang X."/>
            <person name="Zhang X."/>
            <person name="Liu L."/>
            <person name="Xiang M."/>
            <person name="Wang W."/>
            <person name="Sun X."/>
            <person name="Che Y."/>
            <person name="Guo L."/>
            <person name="Liu G."/>
            <person name="Guo L."/>
            <person name="Wang C."/>
            <person name="Yin W.B."/>
            <person name="Stadler M."/>
            <person name="Zhang X."/>
            <person name="Liu X."/>
        </authorList>
    </citation>
    <scope>NUCLEOTIDE SEQUENCE [LARGE SCALE GENOMIC DNA]</scope>
    <source>
        <strain evidence="4">W106-1 / CGMCC3.15140</strain>
    </source>
</reference>
<feature type="repeat" description="ANK" evidence="1">
    <location>
        <begin position="868"/>
        <end position="900"/>
    </location>
</feature>
<feature type="repeat" description="ANK" evidence="1">
    <location>
        <begin position="747"/>
        <end position="779"/>
    </location>
</feature>
<dbReference type="EMBL" id="KI912111">
    <property type="protein sequence ID" value="ETS83721.1"/>
    <property type="molecule type" value="Genomic_DNA"/>
</dbReference>
<dbReference type="PRINTS" id="PR01415">
    <property type="entry name" value="ANKYRIN"/>
</dbReference>
<keyword evidence="4" id="KW-1185">Reference proteome</keyword>
<dbReference type="eggNOG" id="KOG0504">
    <property type="taxonomic scope" value="Eukaryota"/>
</dbReference>
<dbReference type="Proteomes" id="UP000030651">
    <property type="component" value="Unassembled WGS sequence"/>
</dbReference>
<dbReference type="OrthoDB" id="194358at2759"/>
<sequence length="995" mass="111604">MLPYQYSPITAEEHGFRLLRLHPATTPHIEIDIIHASLKEAKIRLYEAVSYVWGSSQLVSSVYVQGSYLNVTNNLELVLRDLRYPHDERWLWIDGICINQNDQHDHEKKEKNHQVKQMARIYSKATRVLVHLGRPTSLTPVLRDTLVELEELEVLSDLQGDELTESDARTVWQRVSRILGESYVDFQYRIRQAVEEVLGHPWFTRIWVVQEIAYAREARVYWGTEGLSVPWFVALVQILDIKRNGHQDALLNMMPRRYRRTSPFGSSQDLLHLLQSFKGAQASNSHDRIFALLNMCEHGKGQGSIVQDYSRPLQSVVRESIAYMCFCDKDDVPPELERMDRLMDGIDFLLNDLLVHFARHSRLKSLRSLLSNRMDETIISFEILESAFKHIVNKEVIDILLDHHPDASAIIPEVIQIAIKHGADKEIIIHLFDYAPNTAFITPEIIETAAMEEVHEDVFRLLFDHLSDTIALPEKTNKGAAETPLGTASTDAVIDNLSDTSSVQDETHKSADETPLGTEVDDALFNHRFDSAFATPEIKESEINSGISQDVIGISLDHQPSTGVISDWAKASAQALSQQRHDVAELVASQCAEKFPRLAKWIRAEIDMAKIGGYGNRRWLAPLWLALLHGDVDDVQQLLKGGADVNGRGYQGLTPLQWAAADGKVDVVNVLLSHDADINARTTRTSIRAGELAEKYEVRIISDCGGSIETLDFSKKTALALAAQFGREQVVQVLLDCHADIEARDFLGRTPLGLAVERGRRNVVQILLDHGANVEARDRFGRTPLSMAASGGFDRVLSLGNSKRGQDIVKHHMEGQFRKMMRHRIDMELLNIESDPRSSLITPIDQVYSDLVILLLKHGANASAADQLGRTPLWWAVNRGHQCAVERLLDTGVNENHTHVGGMSLLSWSIWNNFPSITLQLMESNSSDIFSINDALQWAVRADSTSLLRALLEKRAVIDAPLGLGQSLILMTVAEDNAAAKQVLLDHPAIFASSY</sequence>
<feature type="repeat" description="ANK" evidence="1">
    <location>
        <begin position="714"/>
        <end position="746"/>
    </location>
</feature>